<dbReference type="EMBL" id="QXED01000007">
    <property type="protein sequence ID" value="RIV19690.1"/>
    <property type="molecule type" value="Genomic_DNA"/>
</dbReference>
<keyword evidence="2" id="KW-1185">Reference proteome</keyword>
<proteinExistence type="predicted"/>
<gene>
    <name evidence="1" type="ORF">DYU11_22435</name>
</gene>
<name>A0A418M278_9BACT</name>
<dbReference type="OrthoDB" id="9794935at2"/>
<dbReference type="InterPro" id="IPR012349">
    <property type="entry name" value="Split_barrel_FMN-bd"/>
</dbReference>
<reference evidence="1 2" key="1">
    <citation type="submission" date="2018-08" db="EMBL/GenBank/DDBJ databases">
        <title>Fibrisoma montanum sp. nov., isolated from Danxia mountain soil.</title>
        <authorList>
            <person name="Huang Y."/>
        </authorList>
    </citation>
    <scope>NUCLEOTIDE SEQUENCE [LARGE SCALE GENOMIC DNA]</scope>
    <source>
        <strain evidence="1 2">HYT19</strain>
    </source>
</reference>
<dbReference type="Proteomes" id="UP000283523">
    <property type="component" value="Unassembled WGS sequence"/>
</dbReference>
<dbReference type="Gene3D" id="2.30.110.10">
    <property type="entry name" value="Electron Transport, Fmn-binding Protein, Chain A"/>
    <property type="match status" value="1"/>
</dbReference>
<dbReference type="AlphaFoldDB" id="A0A418M278"/>
<evidence type="ECO:0008006" key="3">
    <source>
        <dbReference type="Google" id="ProtNLM"/>
    </source>
</evidence>
<sequence>MLSHLSDEVINHMLTNQWYGRLGCAAGNDVLVVPVTFLYDGHFIYGHTREGTKTKLMRQNPNVCLEIDEVVSPTHWRSVVVHGQFEELAGDDRTEVLHRLGPRTAPFFADEVPIWPDGQPDALASPALPPTVVYRIRISRKSGRAERRQTLQSDSRLL</sequence>
<evidence type="ECO:0000313" key="2">
    <source>
        <dbReference type="Proteomes" id="UP000283523"/>
    </source>
</evidence>
<dbReference type="InterPro" id="IPR024747">
    <property type="entry name" value="Pyridox_Oxase-rel"/>
</dbReference>
<comment type="caution">
    <text evidence="1">The sequence shown here is derived from an EMBL/GenBank/DDBJ whole genome shotgun (WGS) entry which is preliminary data.</text>
</comment>
<dbReference type="Pfam" id="PF12900">
    <property type="entry name" value="Pyridox_ox_2"/>
    <property type="match status" value="1"/>
</dbReference>
<accession>A0A418M278</accession>
<dbReference type="SUPFAM" id="SSF50475">
    <property type="entry name" value="FMN-binding split barrel"/>
    <property type="match status" value="1"/>
</dbReference>
<organism evidence="1 2">
    <name type="scientific">Fibrisoma montanum</name>
    <dbReference type="NCBI Taxonomy" id="2305895"/>
    <lineage>
        <taxon>Bacteria</taxon>
        <taxon>Pseudomonadati</taxon>
        <taxon>Bacteroidota</taxon>
        <taxon>Cytophagia</taxon>
        <taxon>Cytophagales</taxon>
        <taxon>Spirosomataceae</taxon>
        <taxon>Fibrisoma</taxon>
    </lineage>
</organism>
<protein>
    <recommendedName>
        <fullName evidence="3">Pyridoxamine 5'-phosphate oxidase family protein</fullName>
    </recommendedName>
</protein>
<dbReference type="RefSeq" id="WP_119669976.1">
    <property type="nucleotide sequence ID" value="NZ_QXED01000007.1"/>
</dbReference>
<evidence type="ECO:0000313" key="1">
    <source>
        <dbReference type="EMBL" id="RIV19690.1"/>
    </source>
</evidence>